<accession>A0AAN8RCE6</accession>
<protein>
    <submittedName>
        <fullName evidence="2">Uncharacterized protein</fullName>
    </submittedName>
</protein>
<comment type="caution">
    <text evidence="2">The sequence shown here is derived from an EMBL/GenBank/DDBJ whole genome shotgun (WGS) entry which is preliminary data.</text>
</comment>
<dbReference type="AlphaFoldDB" id="A0AAN8RCE6"/>
<proteinExistence type="predicted"/>
<sequence>MAESILPAGAPTFLKYKYVIFKTTFTEDGWEEVSNFSFDTNALPSLQTPNGEGNGTPNLGLLLQFRKPALAALETYLRDLNNDIRATPRGCKWIIKTVDVEEEEGPGLGGSKQFAVALEMAGWDRLFGEECEPDQPLIYEITEEPELEKEEWGSTDGYEADCHNWSSEPEEDPVCALNIPLNDDNQDDSVSDLWEQPEDLPEESPLVWFH</sequence>
<organism evidence="2 3">
    <name type="scientific">Orbilia javanica</name>
    <dbReference type="NCBI Taxonomy" id="47235"/>
    <lineage>
        <taxon>Eukaryota</taxon>
        <taxon>Fungi</taxon>
        <taxon>Dikarya</taxon>
        <taxon>Ascomycota</taxon>
        <taxon>Pezizomycotina</taxon>
        <taxon>Orbiliomycetes</taxon>
        <taxon>Orbiliales</taxon>
        <taxon>Orbiliaceae</taxon>
        <taxon>Orbilia</taxon>
    </lineage>
</organism>
<reference evidence="2 3" key="1">
    <citation type="submission" date="2019-10" db="EMBL/GenBank/DDBJ databases">
        <authorList>
            <person name="Palmer J.M."/>
        </authorList>
    </citation>
    <scope>NUCLEOTIDE SEQUENCE [LARGE SCALE GENOMIC DNA]</scope>
    <source>
        <strain evidence="2 3">TWF718</strain>
    </source>
</reference>
<feature type="compositionally biased region" description="Acidic residues" evidence="1">
    <location>
        <begin position="184"/>
        <end position="202"/>
    </location>
</feature>
<dbReference type="Proteomes" id="UP001313282">
    <property type="component" value="Unassembled WGS sequence"/>
</dbReference>
<evidence type="ECO:0000313" key="2">
    <source>
        <dbReference type="EMBL" id="KAK6331935.1"/>
    </source>
</evidence>
<feature type="region of interest" description="Disordered" evidence="1">
    <location>
        <begin position="147"/>
        <end position="210"/>
    </location>
</feature>
<dbReference type="EMBL" id="JAVHNR010000010">
    <property type="protein sequence ID" value="KAK6331935.1"/>
    <property type="molecule type" value="Genomic_DNA"/>
</dbReference>
<evidence type="ECO:0000256" key="1">
    <source>
        <dbReference type="SAM" id="MobiDB-lite"/>
    </source>
</evidence>
<keyword evidence="3" id="KW-1185">Reference proteome</keyword>
<gene>
    <name evidence="2" type="ORF">TWF718_002472</name>
</gene>
<name>A0AAN8RCE6_9PEZI</name>
<evidence type="ECO:0000313" key="3">
    <source>
        <dbReference type="Proteomes" id="UP001313282"/>
    </source>
</evidence>